<dbReference type="OrthoDB" id="432234at2759"/>
<name>A0A2X0NGV1_9BASI</name>
<dbReference type="STRING" id="289078.A0A2X0NGV1"/>
<evidence type="ECO:0000313" key="1">
    <source>
        <dbReference type="EMBL" id="SCZ98738.1"/>
    </source>
</evidence>
<dbReference type="InterPro" id="IPR027417">
    <property type="entry name" value="P-loop_NTPase"/>
</dbReference>
<protein>
    <submittedName>
        <fullName evidence="1">BZ3500_MvSof-1268-A1-R1_Chr3-1g05586 protein</fullName>
    </submittedName>
</protein>
<dbReference type="SUPFAM" id="SSF52540">
    <property type="entry name" value="P-loop containing nucleoside triphosphate hydrolases"/>
    <property type="match status" value="1"/>
</dbReference>
<evidence type="ECO:0000313" key="2">
    <source>
        <dbReference type="Proteomes" id="UP000249723"/>
    </source>
</evidence>
<sequence>MTTTQPTLVLRHVYEPAVQLRRRQSINTTSRKLRVTACRHWASLHVVPRPSATFYDPDIERVDRSELCSRQIGLELATPEAVVVEALQRIRDKLFQKLAAACSIATDSSNNSLQHVFFECQPSSCFSSPSAGDTACVSYDLTWLGMTMDNSKNTDNFNRLWFRELRLTIPWQILNGSVRCSDRRVGRGSETMPSRYSQVIACTNRLASWNADFWGEVETLHLSTNMRLLAAADRTTKTDRPTAQGFADWLLGVGDGSGNETEASIALPRELLLPATTRNSSGLIRHVYPGPALELDNMSIGEKVEYFRDRAILAPKNSQVDQKRQKIVVNSFPIRLAMAMTFKKLQGQSLAQVRVCLETPVFSHGQLYVALSLTATYVDGVRVLLRLRTQKQIM</sequence>
<dbReference type="EMBL" id="FMWP01000096">
    <property type="protein sequence ID" value="SCZ98738.1"/>
    <property type="molecule type" value="Genomic_DNA"/>
</dbReference>
<accession>A0A2X0NGV1</accession>
<gene>
    <name evidence="1" type="ORF">BZ3500_MVSOF-1268-A1-R1_CHR3-1G05586</name>
</gene>
<reference evidence="2" key="1">
    <citation type="submission" date="2016-10" db="EMBL/GenBank/DDBJ databases">
        <authorList>
            <person name="Jeantristanb JTB J.-T."/>
            <person name="Ricardo R."/>
        </authorList>
    </citation>
    <scope>NUCLEOTIDE SEQUENCE [LARGE SCALE GENOMIC DNA]</scope>
</reference>
<proteinExistence type="predicted"/>
<dbReference type="Proteomes" id="UP000249723">
    <property type="component" value="Unassembled WGS sequence"/>
</dbReference>
<keyword evidence="2" id="KW-1185">Reference proteome</keyword>
<organism evidence="1 2">
    <name type="scientific">Microbotryum saponariae</name>
    <dbReference type="NCBI Taxonomy" id="289078"/>
    <lineage>
        <taxon>Eukaryota</taxon>
        <taxon>Fungi</taxon>
        <taxon>Dikarya</taxon>
        <taxon>Basidiomycota</taxon>
        <taxon>Pucciniomycotina</taxon>
        <taxon>Microbotryomycetes</taxon>
        <taxon>Microbotryales</taxon>
        <taxon>Microbotryaceae</taxon>
        <taxon>Microbotryum</taxon>
    </lineage>
</organism>
<dbReference type="AlphaFoldDB" id="A0A2X0NGV1"/>